<dbReference type="Proteomes" id="UP000682403">
    <property type="component" value="Unassembled WGS sequence"/>
</dbReference>
<reference evidence="1 2" key="1">
    <citation type="submission" date="2021-04" db="EMBL/GenBank/DDBJ databases">
        <title>Metabacillus sp. strain KIGAM252 whole genome sequence.</title>
        <authorList>
            <person name="Seo M.-J."/>
            <person name="Cho E.-S."/>
            <person name="Hwang C.Y."/>
            <person name="Yoon D.J."/>
        </authorList>
    </citation>
    <scope>NUCLEOTIDE SEQUENCE [LARGE SCALE GENOMIC DNA]</scope>
    <source>
        <strain evidence="1 2">KIGAM252</strain>
    </source>
</reference>
<dbReference type="EMBL" id="JAGVRK010000001">
    <property type="protein sequence ID" value="MBS2967964.1"/>
    <property type="molecule type" value="Genomic_DNA"/>
</dbReference>
<keyword evidence="2" id="KW-1185">Reference proteome</keyword>
<gene>
    <name evidence="1" type="ORF">J9317_04135</name>
</gene>
<organism evidence="1 2">
    <name type="scientific">Metabacillus flavus</name>
    <dbReference type="NCBI Taxonomy" id="2823519"/>
    <lineage>
        <taxon>Bacteria</taxon>
        <taxon>Bacillati</taxon>
        <taxon>Bacillota</taxon>
        <taxon>Bacilli</taxon>
        <taxon>Bacillales</taxon>
        <taxon>Bacillaceae</taxon>
        <taxon>Metabacillus</taxon>
    </lineage>
</organism>
<name>A0ABS5LBD8_9BACI</name>
<evidence type="ECO:0000313" key="1">
    <source>
        <dbReference type="EMBL" id="MBS2967964.1"/>
    </source>
</evidence>
<comment type="caution">
    <text evidence="1">The sequence shown here is derived from an EMBL/GenBank/DDBJ whole genome shotgun (WGS) entry which is preliminary data.</text>
</comment>
<evidence type="ECO:0000313" key="2">
    <source>
        <dbReference type="Proteomes" id="UP000682403"/>
    </source>
</evidence>
<accession>A0ABS5LBD8</accession>
<dbReference type="RefSeq" id="WP_211556616.1">
    <property type="nucleotide sequence ID" value="NZ_JAGVRK010000001.1"/>
</dbReference>
<proteinExistence type="predicted"/>
<protein>
    <submittedName>
        <fullName evidence="1">Uncharacterized protein</fullName>
    </submittedName>
</protein>
<sequence>MLFKIPLTSMKSPGWTANLESQQLFQKVSNYPEKSAIIPKSQQLSQKVSNYPKQLALFPLTGWYTNGNMAADYTKSTGKTAPVPSLNH</sequence>